<dbReference type="InterPro" id="IPR045520">
    <property type="entry name" value="GPAT/DHAPAT_C"/>
</dbReference>
<dbReference type="Pfam" id="PF19277">
    <property type="entry name" value="GPAT_C"/>
    <property type="match status" value="1"/>
</dbReference>
<dbReference type="EMBL" id="QDKL01000003">
    <property type="protein sequence ID" value="RZF20818.1"/>
    <property type="molecule type" value="Genomic_DNA"/>
</dbReference>
<protein>
    <recommendedName>
        <fullName evidence="4">Glycerol-3-phosphate acyltransferase</fullName>
        <ecNumber evidence="3">2.3.1.15</ecNumber>
    </recommendedName>
</protein>
<dbReference type="RefSeq" id="WP_115363009.1">
    <property type="nucleotide sequence ID" value="NZ_QDKL01000003.1"/>
</dbReference>
<gene>
    <name evidence="7" type="ORF">DAY19_12595</name>
</gene>
<dbReference type="PANTHER" id="PTHR12563">
    <property type="entry name" value="GLYCEROL-3-PHOSPHATE ACYLTRANSFERASE"/>
    <property type="match status" value="1"/>
</dbReference>
<sequence length="594" mass="68636">MQTDILDDLLSYPKIVKRISDSKDPEATRKKVIANFKEMRAINSPSYMKSMEKFFDATLPRLYDGISYKENDTDLRALLEKDSVVLVPNHQSHADYIAINYKFFKEYKRMLYVAGGDNLNIFPIGKIFRKSGCFFIRRSFQNDILYKFTMEAYLFALLKRKEPIEFFFEGGRTRSGKLRPPKYGLYQMLLEAHSHLPNAKERGLAFVPVSIAHEYVPEQKALAKEMMGGKKKKESTGQLFGLLKLMAYQFGKIHINLGKPQYAYKLDDPDENKKHVRDLAFKCFRSVGDQMVITPTNLLVLILLDEPTGALKWTDIILKAQAILEYCKSYDIPFTDGLKDSLLEDSIGRAMDILIGNNKVDVIGQKEVGSSLFYSIKKDSRGELLFFKNTIVHHFIIPWTISLAWFNVFSGEIENADCLKQFFIKQRSLLKMEFYLPTVKQYYSKTLKILSNVVGRDIANLNEAIEFTNKDLYEVASKLSIFARSLTYINEAYFVSALTLESFQKNNVSFKTADYMKRFADVYNAEIQTQRVIRFPESQNVELMKTALQYFEQVGVLGYEDNSYYVADRDKLADFIESTEKILLDQLKLNFKVV</sequence>
<accession>A0ABY0ICY4</accession>
<comment type="subcellular location">
    <subcellularLocation>
        <location evidence="1">Endomembrane system</location>
        <topology evidence="1">Peripheral membrane protein</topology>
    </subcellularLocation>
</comment>
<organism evidence="7 8">
    <name type="scientific">Halobacteriovorax vibrionivorans</name>
    <dbReference type="NCBI Taxonomy" id="2152716"/>
    <lineage>
        <taxon>Bacteria</taxon>
        <taxon>Pseudomonadati</taxon>
        <taxon>Bdellovibrionota</taxon>
        <taxon>Bacteriovoracia</taxon>
        <taxon>Bacteriovoracales</taxon>
        <taxon>Halobacteriovoraceae</taxon>
        <taxon>Halobacteriovorax</taxon>
    </lineage>
</organism>
<name>A0ABY0ICY4_9BACT</name>
<comment type="catalytic activity">
    <reaction evidence="5">
        <text>sn-glycerol 3-phosphate + an acyl-CoA = a 1-acyl-sn-glycero-3-phosphate + CoA</text>
        <dbReference type="Rhea" id="RHEA:15325"/>
        <dbReference type="ChEBI" id="CHEBI:57287"/>
        <dbReference type="ChEBI" id="CHEBI:57597"/>
        <dbReference type="ChEBI" id="CHEBI:57970"/>
        <dbReference type="ChEBI" id="CHEBI:58342"/>
        <dbReference type="EC" id="2.3.1.15"/>
    </reaction>
</comment>
<dbReference type="EC" id="2.3.1.15" evidence="3"/>
<evidence type="ECO:0000256" key="3">
    <source>
        <dbReference type="ARBA" id="ARBA00013113"/>
    </source>
</evidence>
<dbReference type="InterPro" id="IPR002123">
    <property type="entry name" value="Plipid/glycerol_acylTrfase"/>
</dbReference>
<comment type="caution">
    <text evidence="7">The sequence shown here is derived from an EMBL/GenBank/DDBJ whole genome shotgun (WGS) entry which is preliminary data.</text>
</comment>
<evidence type="ECO:0000256" key="5">
    <source>
        <dbReference type="ARBA" id="ARBA00048427"/>
    </source>
</evidence>
<evidence type="ECO:0000313" key="8">
    <source>
        <dbReference type="Proteomes" id="UP000443582"/>
    </source>
</evidence>
<dbReference type="SMART" id="SM00563">
    <property type="entry name" value="PlsC"/>
    <property type="match status" value="1"/>
</dbReference>
<dbReference type="SUPFAM" id="SSF69593">
    <property type="entry name" value="Glycerol-3-phosphate (1)-acyltransferase"/>
    <property type="match status" value="1"/>
</dbReference>
<keyword evidence="8" id="KW-1185">Reference proteome</keyword>
<evidence type="ECO:0000256" key="1">
    <source>
        <dbReference type="ARBA" id="ARBA00004184"/>
    </source>
</evidence>
<evidence type="ECO:0000256" key="4">
    <source>
        <dbReference type="ARBA" id="ARBA00013432"/>
    </source>
</evidence>
<evidence type="ECO:0000259" key="6">
    <source>
        <dbReference type="SMART" id="SM00563"/>
    </source>
</evidence>
<proteinExistence type="predicted"/>
<dbReference type="PANTHER" id="PTHR12563:SF17">
    <property type="entry name" value="DIHYDROXYACETONE PHOSPHATE ACYLTRANSFERASE"/>
    <property type="match status" value="1"/>
</dbReference>
<dbReference type="InterPro" id="IPR022284">
    <property type="entry name" value="GPAT/DHAPAT"/>
</dbReference>
<reference evidence="8" key="1">
    <citation type="journal article" date="2019" name="Int. J. Syst. Evol. Microbiol.">
        <title>Halobacteriovorax valvorus sp. nov., a novel prokaryotic predator isolated from coastal seawater of China.</title>
        <authorList>
            <person name="Chen M.-X."/>
        </authorList>
    </citation>
    <scope>NUCLEOTIDE SEQUENCE [LARGE SCALE GENOMIC DNA]</scope>
    <source>
        <strain evidence="8">BL9</strain>
    </source>
</reference>
<feature type="domain" description="Phospholipid/glycerol acyltransferase" evidence="6">
    <location>
        <begin position="84"/>
        <end position="214"/>
    </location>
</feature>
<comment type="pathway">
    <text evidence="2">Phospholipid metabolism; CDP-diacylglycerol biosynthesis; CDP-diacylglycerol from sn-glycerol 3-phosphate: step 1/3.</text>
</comment>
<dbReference type="Proteomes" id="UP000443582">
    <property type="component" value="Unassembled WGS sequence"/>
</dbReference>
<evidence type="ECO:0000313" key="7">
    <source>
        <dbReference type="EMBL" id="RZF20818.1"/>
    </source>
</evidence>
<evidence type="ECO:0000256" key="2">
    <source>
        <dbReference type="ARBA" id="ARBA00004765"/>
    </source>
</evidence>
<dbReference type="Pfam" id="PF01553">
    <property type="entry name" value="Acyltransferase"/>
    <property type="match status" value="1"/>
</dbReference>